<evidence type="ECO:0008006" key="5">
    <source>
        <dbReference type="Google" id="ProtNLM"/>
    </source>
</evidence>
<dbReference type="Proteomes" id="UP001595455">
    <property type="component" value="Unassembled WGS sequence"/>
</dbReference>
<protein>
    <recommendedName>
        <fullName evidence="5">DUF3037 domain-containing protein</fullName>
    </recommendedName>
</protein>
<name>A0A371YJU7_9GAMM</name>
<organism evidence="2 3">
    <name type="scientific">Acinetobacter sichuanensis</name>
    <dbReference type="NCBI Taxonomy" id="2136183"/>
    <lineage>
        <taxon>Bacteria</taxon>
        <taxon>Pseudomonadati</taxon>
        <taxon>Pseudomonadota</taxon>
        <taxon>Gammaproteobacteria</taxon>
        <taxon>Moraxellales</taxon>
        <taxon>Moraxellaceae</taxon>
        <taxon>Acinetobacter</taxon>
    </lineage>
</organism>
<evidence type="ECO:0000313" key="3">
    <source>
        <dbReference type="Proteomes" id="UP000240957"/>
    </source>
</evidence>
<reference evidence="1" key="1">
    <citation type="journal article" date="2014" name="Int. J. Syst. Evol. Microbiol.">
        <title>Complete genome of a new Firmicutes species belonging to the dominant human colonic microbiota ('Ruminococcus bicirculans') reveals two chromosomes and a selective capacity to utilize plant glucans.</title>
        <authorList>
            <consortium name="NISC Comparative Sequencing Program"/>
            <person name="Wegmann U."/>
            <person name="Louis P."/>
            <person name="Goesmann A."/>
            <person name="Henrissat B."/>
            <person name="Duncan S.H."/>
            <person name="Flint H.J."/>
        </authorList>
    </citation>
    <scope>NUCLEOTIDE SEQUENCE</scope>
    <source>
        <strain evidence="1">KCTC 62575</strain>
    </source>
</reference>
<evidence type="ECO:0000313" key="1">
    <source>
        <dbReference type="EMBL" id="MFC2996337.1"/>
    </source>
</evidence>
<proteinExistence type="predicted"/>
<reference evidence="1" key="4">
    <citation type="submission" date="2024-09" db="EMBL/GenBank/DDBJ databases">
        <authorList>
            <person name="Sun Q."/>
            <person name="Mori K."/>
        </authorList>
    </citation>
    <scope>NUCLEOTIDE SEQUENCE</scope>
    <source>
        <strain evidence="1">KCTC 62575</strain>
    </source>
</reference>
<sequence>MSNILKGEWSLVQWNPDIATEEFLNIGVTFKYDGQEYFKLLDHFGRVTCLYDEQTSQHLKDVIELYEASFDNKFFDFSDQIRFISKGLAKGADTDQILARLYKRTVSLGKLHEEKKKKRSEFSIIKNDYFLTRASKNLRKSLNNSADLKELLELFPKDSYLQKDGSNLYVPIRSKQSYGSLVSVVSNNIDTINSNYLTLATDLFTAAQIDRKQPNFFVLKPSATELQKLDEKKADDVGEALDKLDFKFKKCGFNIDSADSEEELNDRMIMWMKKEAA</sequence>
<dbReference type="EMBL" id="JBHRSF010000064">
    <property type="protein sequence ID" value="MFC2996337.1"/>
    <property type="molecule type" value="Genomic_DNA"/>
</dbReference>
<accession>A0A371YJU7</accession>
<dbReference type="OrthoDB" id="6156162at2"/>
<keyword evidence="4" id="KW-1185">Reference proteome</keyword>
<evidence type="ECO:0000313" key="2">
    <source>
        <dbReference type="EMBL" id="RFC81758.1"/>
    </source>
</evidence>
<reference evidence="4" key="3">
    <citation type="journal article" date="2019" name="Int. J. Syst. Evol. Microbiol.">
        <title>The Global Catalogue of Microorganisms (GCM) 10K type strain sequencing project: providing services to taxonomists for standard genome sequencing and annotation.</title>
        <authorList>
            <consortium name="The Broad Institute Genomics Platform"/>
            <consortium name="The Broad Institute Genome Sequencing Center for Infectious Disease"/>
            <person name="Wu L."/>
            <person name="Ma J."/>
        </authorList>
    </citation>
    <scope>NUCLEOTIDE SEQUENCE [LARGE SCALE GENOMIC DNA]</scope>
    <source>
        <strain evidence="4">KCTC 62575</strain>
    </source>
</reference>
<evidence type="ECO:0000313" key="4">
    <source>
        <dbReference type="Proteomes" id="UP001595455"/>
    </source>
</evidence>
<dbReference type="EMBL" id="PYIX02000057">
    <property type="protein sequence ID" value="RFC81758.1"/>
    <property type="molecule type" value="Genomic_DNA"/>
</dbReference>
<gene>
    <name evidence="1" type="ORF">ACFODO_13870</name>
    <name evidence="2" type="ORF">C9E89_020015</name>
</gene>
<reference evidence="2 3" key="2">
    <citation type="submission" date="2018-08" db="EMBL/GenBank/DDBJ databases">
        <title>The draft genome of Acinetobacter sichuanensis strain WCHAc060041.</title>
        <authorList>
            <person name="Qin J."/>
            <person name="Feng Y."/>
            <person name="Zong Z."/>
        </authorList>
    </citation>
    <scope>NUCLEOTIDE SEQUENCE [LARGE SCALE GENOMIC DNA]</scope>
    <source>
        <strain evidence="2 3">WCHAc060041</strain>
    </source>
</reference>
<dbReference type="Proteomes" id="UP000240957">
    <property type="component" value="Unassembled WGS sequence"/>
</dbReference>
<dbReference type="AlphaFoldDB" id="A0A371YJU7"/>
<comment type="caution">
    <text evidence="2">The sequence shown here is derived from an EMBL/GenBank/DDBJ whole genome shotgun (WGS) entry which is preliminary data.</text>
</comment>
<dbReference type="RefSeq" id="WP_107009995.1">
    <property type="nucleotide sequence ID" value="NZ_JBHRSF010000064.1"/>
</dbReference>